<evidence type="ECO:0000313" key="9">
    <source>
        <dbReference type="Proteomes" id="UP001499895"/>
    </source>
</evidence>
<organism evidence="8 9">
    <name type="scientific">Streptomyces stramineus</name>
    <dbReference type="NCBI Taxonomy" id="173861"/>
    <lineage>
        <taxon>Bacteria</taxon>
        <taxon>Bacillati</taxon>
        <taxon>Actinomycetota</taxon>
        <taxon>Actinomycetes</taxon>
        <taxon>Kitasatosporales</taxon>
        <taxon>Streptomycetaceae</taxon>
        <taxon>Streptomyces</taxon>
    </lineage>
</organism>
<sequence>MNRSKPSDDSVISSITGFPWSSEESVAYEAAIEAINSAVGAYSARIAAEEAEPEPDPVVIADRRNRRDECARVRQALDPSDHAEIARVRQHYASLAHQGGRPGVTSPDVARYLLPEAENRRIFAEGIVPEQLSGRTPQATPTVVVLLGQPGAGKTRVAHMLVGTLNKRGGFIDVDSDLYKPYHPQYAQLMRQDDKLMAAYTRADGRRWMDQAHEYVRENGVNAVIQETSQDGEAVAGTMRAYRQCGFRVELLAMGVAEAMSNQGIVHRYHEQVKERGSGRLTVQANADQSYRGMLDLAQLVDEHALADYVAVLRRGEGRPRYDNALSPEGRWQHPPALAAAIETERTRPWAPAEGGDFLRAQEKLHREMGPDWVEHLSRIDHLASRSMSGCP</sequence>
<evidence type="ECO:0000256" key="4">
    <source>
        <dbReference type="ARBA" id="ARBA00022840"/>
    </source>
</evidence>
<evidence type="ECO:0000259" key="7">
    <source>
        <dbReference type="Pfam" id="PF06414"/>
    </source>
</evidence>
<evidence type="ECO:0000313" key="8">
    <source>
        <dbReference type="EMBL" id="GAA0445006.1"/>
    </source>
</evidence>
<name>A0ABN0ZEA2_9ACTN</name>
<dbReference type="InterPro" id="IPR010488">
    <property type="entry name" value="Zeta_toxin_domain"/>
</dbReference>
<comment type="caution">
    <text evidence="8">The sequence shown here is derived from an EMBL/GenBank/DDBJ whole genome shotgun (WGS) entry which is preliminary data.</text>
</comment>
<keyword evidence="4" id="KW-0067">ATP-binding</keyword>
<reference evidence="8 9" key="1">
    <citation type="journal article" date="2019" name="Int. J. Syst. Evol. Microbiol.">
        <title>The Global Catalogue of Microorganisms (GCM) 10K type strain sequencing project: providing services to taxonomists for standard genome sequencing and annotation.</title>
        <authorList>
            <consortium name="The Broad Institute Genomics Platform"/>
            <consortium name="The Broad Institute Genome Sequencing Center for Infectious Disease"/>
            <person name="Wu L."/>
            <person name="Ma J."/>
        </authorList>
    </citation>
    <scope>NUCLEOTIDE SEQUENCE [LARGE SCALE GENOMIC DNA]</scope>
    <source>
        <strain evidence="8 9">JCM 10649</strain>
    </source>
</reference>
<evidence type="ECO:0000256" key="2">
    <source>
        <dbReference type="ARBA" id="ARBA00011963"/>
    </source>
</evidence>
<evidence type="ECO:0000256" key="5">
    <source>
        <dbReference type="ARBA" id="ARBA00032897"/>
    </source>
</evidence>
<gene>
    <name evidence="8" type="ORF">GCM10009544_04730</name>
</gene>
<protein>
    <recommendedName>
        <fullName evidence="5">UDP-N-acetylglucosamine kinase</fullName>
        <ecNumber evidence="2">2.7.1.176</ecNumber>
    </recommendedName>
    <alternativeName>
        <fullName evidence="5">UDP-N-acetylglucosamine kinase</fullName>
    </alternativeName>
</protein>
<dbReference type="RefSeq" id="WP_344084590.1">
    <property type="nucleotide sequence ID" value="NZ_BAAAHB010000002.1"/>
</dbReference>
<dbReference type="Gene3D" id="3.40.50.300">
    <property type="entry name" value="P-loop containing nucleotide triphosphate hydrolases"/>
    <property type="match status" value="1"/>
</dbReference>
<evidence type="ECO:0000256" key="6">
    <source>
        <dbReference type="ARBA" id="ARBA00048178"/>
    </source>
</evidence>
<proteinExistence type="inferred from homology"/>
<keyword evidence="9" id="KW-1185">Reference proteome</keyword>
<keyword evidence="3" id="KW-0547">Nucleotide-binding</keyword>
<accession>A0ABN0ZEA2</accession>
<evidence type="ECO:0000256" key="3">
    <source>
        <dbReference type="ARBA" id="ARBA00022741"/>
    </source>
</evidence>
<dbReference type="Pfam" id="PF06414">
    <property type="entry name" value="Zeta_toxin"/>
    <property type="match status" value="1"/>
</dbReference>
<dbReference type="SUPFAM" id="SSF52540">
    <property type="entry name" value="P-loop containing nucleoside triphosphate hydrolases"/>
    <property type="match status" value="1"/>
</dbReference>
<dbReference type="InterPro" id="IPR027417">
    <property type="entry name" value="P-loop_NTPase"/>
</dbReference>
<dbReference type="EC" id="2.7.1.176" evidence="2"/>
<evidence type="ECO:0000256" key="1">
    <source>
        <dbReference type="ARBA" id="ARBA00009104"/>
    </source>
</evidence>
<feature type="domain" description="Zeta toxin" evidence="7">
    <location>
        <begin position="136"/>
        <end position="325"/>
    </location>
</feature>
<comment type="similarity">
    <text evidence="1">Belongs to the zeta toxin family.</text>
</comment>
<dbReference type="Proteomes" id="UP001499895">
    <property type="component" value="Unassembled WGS sequence"/>
</dbReference>
<dbReference type="EMBL" id="BAAAHB010000002">
    <property type="protein sequence ID" value="GAA0445006.1"/>
    <property type="molecule type" value="Genomic_DNA"/>
</dbReference>
<comment type="catalytic activity">
    <reaction evidence="6">
        <text>UDP-N-acetyl-alpha-D-glucosamine + ATP = UDP-N-acetyl-alpha-D-glucosamine 3'-phosphate + ADP + H(+)</text>
        <dbReference type="Rhea" id="RHEA:32671"/>
        <dbReference type="ChEBI" id="CHEBI:15378"/>
        <dbReference type="ChEBI" id="CHEBI:30616"/>
        <dbReference type="ChEBI" id="CHEBI:57705"/>
        <dbReference type="ChEBI" id="CHEBI:64353"/>
        <dbReference type="ChEBI" id="CHEBI:456216"/>
        <dbReference type="EC" id="2.7.1.176"/>
    </reaction>
</comment>